<dbReference type="KEGG" id="apo:Arcpr_0915"/>
<name>D2RI51_ARCPA</name>
<evidence type="ECO:0000313" key="1">
    <source>
        <dbReference type="EMBL" id="ADB57976.1"/>
    </source>
</evidence>
<evidence type="ECO:0000313" key="2">
    <source>
        <dbReference type="Proteomes" id="UP000001901"/>
    </source>
</evidence>
<accession>D2RI51</accession>
<dbReference type="AlphaFoldDB" id="D2RI51"/>
<dbReference type="HOGENOM" id="CLU_174502_0_0_2"/>
<dbReference type="STRING" id="572546.Arcpr_0915"/>
<dbReference type="eggNOG" id="arCOG06736">
    <property type="taxonomic scope" value="Archaea"/>
</dbReference>
<dbReference type="OrthoDB" id="381497at2157"/>
<reference evidence="1 2" key="1">
    <citation type="journal article" date="2010" name="Stand. Genomic Sci.">
        <title>Complete genome sequence of Archaeoglobus profundus type strain (AV18).</title>
        <authorList>
            <person name="von Jan M."/>
            <person name="Lapidus A."/>
            <person name="Del Rio T.G."/>
            <person name="Copeland A."/>
            <person name="Tice H."/>
            <person name="Cheng J.F."/>
            <person name="Lucas S."/>
            <person name="Chen F."/>
            <person name="Nolan M."/>
            <person name="Goodwin L."/>
            <person name="Han C."/>
            <person name="Pitluck S."/>
            <person name="Liolios K."/>
            <person name="Ivanova N."/>
            <person name="Mavromatis K."/>
            <person name="Ovchinnikova G."/>
            <person name="Chertkov O."/>
            <person name="Pati A."/>
            <person name="Chen A."/>
            <person name="Palaniappan K."/>
            <person name="Land M."/>
            <person name="Hauser L."/>
            <person name="Chang Y.J."/>
            <person name="Jeffries C.D."/>
            <person name="Saunders E."/>
            <person name="Brettin T."/>
            <person name="Detter J.C."/>
            <person name="Chain P."/>
            <person name="Eichinger K."/>
            <person name="Huber H."/>
            <person name="Spring S."/>
            <person name="Rohde M."/>
            <person name="Goker M."/>
            <person name="Wirth R."/>
            <person name="Woyke T."/>
            <person name="Bristow J."/>
            <person name="Eisen J.A."/>
            <person name="Markowitz V."/>
            <person name="Hugenholtz P."/>
            <person name="Kyrpides N.C."/>
            <person name="Klenk H.P."/>
        </authorList>
    </citation>
    <scope>NUCLEOTIDE SEQUENCE [LARGE SCALE GENOMIC DNA]</scope>
    <source>
        <strain evidence="2">DSM 5631 / JCM 9629 / NBRC 100127 / Av18</strain>
    </source>
</reference>
<sequence length="107" mass="12360">MLIPVRCPHCKGKFWVEFSIKYELYKYVEAMSELTRIHIKDAIVRGVWTDEEVASEVQRTIASLLKRGVPRKQVVEEVAQLYGIPQVHVDELIENLLSKVPELNGVR</sequence>
<gene>
    <name evidence="1" type="ordered locus">Arcpr_0915</name>
</gene>
<dbReference type="EMBL" id="CP001857">
    <property type="protein sequence ID" value="ADB57976.1"/>
    <property type="molecule type" value="Genomic_DNA"/>
</dbReference>
<dbReference type="GeneID" id="8739580"/>
<dbReference type="RefSeq" id="WP_012940312.1">
    <property type="nucleotide sequence ID" value="NC_013741.1"/>
</dbReference>
<dbReference type="Proteomes" id="UP000001901">
    <property type="component" value="Chromosome"/>
</dbReference>
<organism evidence="1 2">
    <name type="scientific">Archaeoglobus profundus (strain DSM 5631 / JCM 9629 / NBRC 100127 / Av18)</name>
    <dbReference type="NCBI Taxonomy" id="572546"/>
    <lineage>
        <taxon>Archaea</taxon>
        <taxon>Methanobacteriati</taxon>
        <taxon>Methanobacteriota</taxon>
        <taxon>Archaeoglobi</taxon>
        <taxon>Archaeoglobales</taxon>
        <taxon>Archaeoglobaceae</taxon>
        <taxon>Archaeoglobus</taxon>
    </lineage>
</organism>
<proteinExistence type="predicted"/>
<keyword evidence="2" id="KW-1185">Reference proteome</keyword>
<dbReference type="PaxDb" id="572546-Arcpr_0915"/>
<protein>
    <submittedName>
        <fullName evidence="1">Uncharacterized protein</fullName>
    </submittedName>
</protein>